<reference evidence="1 2" key="1">
    <citation type="journal article" date="2016" name="Nat. Commun.">
        <title>Thousands of microbial genomes shed light on interconnected biogeochemical processes in an aquifer system.</title>
        <authorList>
            <person name="Anantharaman K."/>
            <person name="Brown C.T."/>
            <person name="Hug L.A."/>
            <person name="Sharon I."/>
            <person name="Castelle C.J."/>
            <person name="Probst A.J."/>
            <person name="Thomas B.C."/>
            <person name="Singh A."/>
            <person name="Wilkins M.J."/>
            <person name="Karaoz U."/>
            <person name="Brodie E.L."/>
            <person name="Williams K.H."/>
            <person name="Hubbard S.S."/>
            <person name="Banfield J.F."/>
        </authorList>
    </citation>
    <scope>NUCLEOTIDE SEQUENCE [LARGE SCALE GENOMIC DNA]</scope>
</reference>
<dbReference type="Proteomes" id="UP000177187">
    <property type="component" value="Unassembled WGS sequence"/>
</dbReference>
<evidence type="ECO:0000313" key="1">
    <source>
        <dbReference type="EMBL" id="OGD72505.1"/>
    </source>
</evidence>
<proteinExistence type="predicted"/>
<sequence>MRRALIFSLSLAVLLTGGCNIFSGGPDGGAGKQEPLKLIGVTLAPAEDPAAPTKNFPVESATVVVWKLSFSGDPGAGHRVEAKWYWHDGTLKWTEERNISVGAPKPVTVVGGKGYDSPGGWEPGVYTIKFFLDGAPVGEEIFRVTGEAAQAQPILFAGVDFHHAGDITEPVKVFSKDDTDTIIWFAKFSLAKGAAGDHTVTATWLDPEGKNLWTEERAITIPEGAEVKQVAGGKGYEEPGQWAVGTYTLLIAVDGEPVGQATFKVGEVAPGEEVELAGVSGLSLMRIAFYNRGDYVNQMTEFDNAATEMIVWEVSLLIQPDTPEGAHKLVAKWYLPDGSEKWVQDEEFDVTDEDASKRVIGGKGYTSVGNWAVGEWNVKFYLDGEFLGQKAFTVK</sequence>
<comment type="caution">
    <text evidence="1">The sequence shown here is derived from an EMBL/GenBank/DDBJ whole genome shotgun (WGS) entry which is preliminary data.</text>
</comment>
<evidence type="ECO:0000313" key="2">
    <source>
        <dbReference type="Proteomes" id="UP000177187"/>
    </source>
</evidence>
<name>A0A1F5EYS2_9BACT</name>
<dbReference type="AlphaFoldDB" id="A0A1F5EYS2"/>
<gene>
    <name evidence="1" type="ORF">A2Y64_03145</name>
</gene>
<dbReference type="PROSITE" id="PS51257">
    <property type="entry name" value="PROKAR_LIPOPROTEIN"/>
    <property type="match status" value="1"/>
</dbReference>
<organism evidence="1 2">
    <name type="scientific">Candidatus Coatesbacteria bacterium RBG_13_66_14</name>
    <dbReference type="NCBI Taxonomy" id="1817816"/>
    <lineage>
        <taxon>Bacteria</taxon>
        <taxon>Candidatus Coatesiibacteriota</taxon>
    </lineage>
</organism>
<dbReference type="EMBL" id="MFAF01000118">
    <property type="protein sequence ID" value="OGD72505.1"/>
    <property type="molecule type" value="Genomic_DNA"/>
</dbReference>
<dbReference type="STRING" id="1817816.A2Y64_03145"/>
<protein>
    <submittedName>
        <fullName evidence="1">Uncharacterized protein</fullName>
    </submittedName>
</protein>
<accession>A0A1F5EYS2</accession>